<dbReference type="HOGENOM" id="CLU_3034459_0_0_1"/>
<gene>
    <name evidence="1" type="ORF">DAPPUDRAFT_270327</name>
</gene>
<proteinExistence type="predicted"/>
<dbReference type="KEGG" id="dpx:DAPPUDRAFT_270327"/>
<dbReference type="PhylomeDB" id="E9I0I5"/>
<keyword evidence="2" id="KW-1185">Reference proteome</keyword>
<protein>
    <submittedName>
        <fullName evidence="1">Uncharacterized protein</fullName>
    </submittedName>
</protein>
<organism evidence="1 2">
    <name type="scientific">Daphnia pulex</name>
    <name type="common">Water flea</name>
    <dbReference type="NCBI Taxonomy" id="6669"/>
    <lineage>
        <taxon>Eukaryota</taxon>
        <taxon>Metazoa</taxon>
        <taxon>Ecdysozoa</taxon>
        <taxon>Arthropoda</taxon>
        <taxon>Crustacea</taxon>
        <taxon>Branchiopoda</taxon>
        <taxon>Diplostraca</taxon>
        <taxon>Cladocera</taxon>
        <taxon>Anomopoda</taxon>
        <taxon>Daphniidae</taxon>
        <taxon>Daphnia</taxon>
    </lineage>
</organism>
<dbReference type="AlphaFoldDB" id="E9I0I5"/>
<name>E9I0I5_DAPPU</name>
<evidence type="ECO:0000313" key="1">
    <source>
        <dbReference type="EMBL" id="EFX62494.1"/>
    </source>
</evidence>
<sequence>MMRVHPTLQMFSRFNSHPLKKPYRECALYNAIIPSERMDLYIMVAAILELTHNVE</sequence>
<reference evidence="1 2" key="1">
    <citation type="journal article" date="2011" name="Science">
        <title>The ecoresponsive genome of Daphnia pulex.</title>
        <authorList>
            <person name="Colbourne J.K."/>
            <person name="Pfrender M.E."/>
            <person name="Gilbert D."/>
            <person name="Thomas W.K."/>
            <person name="Tucker A."/>
            <person name="Oakley T.H."/>
            <person name="Tokishita S."/>
            <person name="Aerts A."/>
            <person name="Arnold G.J."/>
            <person name="Basu M.K."/>
            <person name="Bauer D.J."/>
            <person name="Caceres C.E."/>
            <person name="Carmel L."/>
            <person name="Casola C."/>
            <person name="Choi J.H."/>
            <person name="Detter J.C."/>
            <person name="Dong Q."/>
            <person name="Dusheyko S."/>
            <person name="Eads B.D."/>
            <person name="Frohlich T."/>
            <person name="Geiler-Samerotte K.A."/>
            <person name="Gerlach D."/>
            <person name="Hatcher P."/>
            <person name="Jogdeo S."/>
            <person name="Krijgsveld J."/>
            <person name="Kriventseva E.V."/>
            <person name="Kultz D."/>
            <person name="Laforsch C."/>
            <person name="Lindquist E."/>
            <person name="Lopez J."/>
            <person name="Manak J.R."/>
            <person name="Muller J."/>
            <person name="Pangilinan J."/>
            <person name="Patwardhan R.P."/>
            <person name="Pitluck S."/>
            <person name="Pritham E.J."/>
            <person name="Rechtsteiner A."/>
            <person name="Rho M."/>
            <person name="Rogozin I.B."/>
            <person name="Sakarya O."/>
            <person name="Salamov A."/>
            <person name="Schaack S."/>
            <person name="Shapiro H."/>
            <person name="Shiga Y."/>
            <person name="Skalitzky C."/>
            <person name="Smith Z."/>
            <person name="Souvorov A."/>
            <person name="Sung W."/>
            <person name="Tang Z."/>
            <person name="Tsuchiya D."/>
            <person name="Tu H."/>
            <person name="Vos H."/>
            <person name="Wang M."/>
            <person name="Wolf Y.I."/>
            <person name="Yamagata H."/>
            <person name="Yamada T."/>
            <person name="Ye Y."/>
            <person name="Shaw J.R."/>
            <person name="Andrews J."/>
            <person name="Crease T.J."/>
            <person name="Tang H."/>
            <person name="Lucas S.M."/>
            <person name="Robertson H.M."/>
            <person name="Bork P."/>
            <person name="Koonin E.V."/>
            <person name="Zdobnov E.M."/>
            <person name="Grigoriev I.V."/>
            <person name="Lynch M."/>
            <person name="Boore J.L."/>
        </authorList>
    </citation>
    <scope>NUCLEOTIDE SEQUENCE [LARGE SCALE GENOMIC DNA]</scope>
</reference>
<accession>E9I0I5</accession>
<dbReference type="InParanoid" id="E9I0I5"/>
<dbReference type="EMBL" id="GL733551">
    <property type="protein sequence ID" value="EFX62494.1"/>
    <property type="molecule type" value="Genomic_DNA"/>
</dbReference>
<evidence type="ECO:0000313" key="2">
    <source>
        <dbReference type="Proteomes" id="UP000000305"/>
    </source>
</evidence>
<dbReference type="Proteomes" id="UP000000305">
    <property type="component" value="Unassembled WGS sequence"/>
</dbReference>